<name>A0A383V4C6_TETOB</name>
<evidence type="ECO:0000313" key="2">
    <source>
        <dbReference type="EMBL" id="SZX60455.1"/>
    </source>
</evidence>
<dbReference type="Proteomes" id="UP000256970">
    <property type="component" value="Unassembled WGS sequence"/>
</dbReference>
<dbReference type="AlphaFoldDB" id="A0A383V4C6"/>
<protein>
    <submittedName>
        <fullName evidence="2">Uncharacterized protein</fullName>
    </submittedName>
</protein>
<accession>A0A383V4C6</accession>
<reference evidence="2 3" key="1">
    <citation type="submission" date="2016-10" db="EMBL/GenBank/DDBJ databases">
        <authorList>
            <person name="Cai Z."/>
        </authorList>
    </citation>
    <scope>NUCLEOTIDE SEQUENCE [LARGE SCALE GENOMIC DNA]</scope>
</reference>
<organism evidence="2 3">
    <name type="scientific">Tetradesmus obliquus</name>
    <name type="common">Green alga</name>
    <name type="synonym">Acutodesmus obliquus</name>
    <dbReference type="NCBI Taxonomy" id="3088"/>
    <lineage>
        <taxon>Eukaryota</taxon>
        <taxon>Viridiplantae</taxon>
        <taxon>Chlorophyta</taxon>
        <taxon>core chlorophytes</taxon>
        <taxon>Chlorophyceae</taxon>
        <taxon>CS clade</taxon>
        <taxon>Sphaeropleales</taxon>
        <taxon>Scenedesmaceae</taxon>
        <taxon>Tetradesmus</taxon>
    </lineage>
</organism>
<evidence type="ECO:0000313" key="3">
    <source>
        <dbReference type="Proteomes" id="UP000256970"/>
    </source>
</evidence>
<feature type="region of interest" description="Disordered" evidence="1">
    <location>
        <begin position="1"/>
        <end position="29"/>
    </location>
</feature>
<evidence type="ECO:0000256" key="1">
    <source>
        <dbReference type="SAM" id="MobiDB-lite"/>
    </source>
</evidence>
<keyword evidence="3" id="KW-1185">Reference proteome</keyword>
<proteinExistence type="predicted"/>
<feature type="compositionally biased region" description="Low complexity" evidence="1">
    <location>
        <begin position="20"/>
        <end position="29"/>
    </location>
</feature>
<dbReference type="EMBL" id="FNXT01000067">
    <property type="protein sequence ID" value="SZX60455.1"/>
    <property type="molecule type" value="Genomic_DNA"/>
</dbReference>
<gene>
    <name evidence="2" type="ORF">BQ4739_LOCUS1001</name>
</gene>
<sequence length="99" mass="10386">MGICSSSPKRLAGPGDKANRAAARQQLGSSQQLALQLSQPLPKQAFYNSGGSLLSSSSKVLQQLRATIDERGIYASLPTTVASFNPATAQTLLNSSELH</sequence>